<comment type="caution">
    <text evidence="1">The sequence shown here is derived from an EMBL/GenBank/DDBJ whole genome shotgun (WGS) entry which is preliminary data.</text>
</comment>
<dbReference type="EMBL" id="JADILZ010000028">
    <property type="protein sequence ID" value="MBO8477858.1"/>
    <property type="molecule type" value="Genomic_DNA"/>
</dbReference>
<dbReference type="AlphaFoldDB" id="A0A9D9NLV3"/>
<dbReference type="Proteomes" id="UP000823771">
    <property type="component" value="Unassembled WGS sequence"/>
</dbReference>
<reference evidence="1" key="2">
    <citation type="journal article" date="2021" name="PeerJ">
        <title>Extensive microbial diversity within the chicken gut microbiome revealed by metagenomics and culture.</title>
        <authorList>
            <person name="Gilroy R."/>
            <person name="Ravi A."/>
            <person name="Getino M."/>
            <person name="Pursley I."/>
            <person name="Horton D.L."/>
            <person name="Alikhan N.F."/>
            <person name="Baker D."/>
            <person name="Gharbi K."/>
            <person name="Hall N."/>
            <person name="Watson M."/>
            <person name="Adriaenssens E.M."/>
            <person name="Foster-Nyarko E."/>
            <person name="Jarju S."/>
            <person name="Secka A."/>
            <person name="Antonio M."/>
            <person name="Oren A."/>
            <person name="Chaudhuri R.R."/>
            <person name="La Ragione R."/>
            <person name="Hildebrand F."/>
            <person name="Pallen M.J."/>
        </authorList>
    </citation>
    <scope>NUCLEOTIDE SEQUENCE</scope>
    <source>
        <strain evidence="1">2478</strain>
    </source>
</reference>
<organism evidence="1 2">
    <name type="scientific">Candidatus Cryptobacteroides excrementipullorum</name>
    <dbReference type="NCBI Taxonomy" id="2840761"/>
    <lineage>
        <taxon>Bacteria</taxon>
        <taxon>Pseudomonadati</taxon>
        <taxon>Bacteroidota</taxon>
        <taxon>Bacteroidia</taxon>
        <taxon>Bacteroidales</taxon>
        <taxon>Candidatus Cryptobacteroides</taxon>
    </lineage>
</organism>
<evidence type="ECO:0000313" key="2">
    <source>
        <dbReference type="Proteomes" id="UP000823771"/>
    </source>
</evidence>
<sequence length="106" mass="12144">MKGFRITVHGRLFDIAMPQGSFGIVANLNQWSNEININGATDKCFRWYKGELTPGDRVTVEFTDIESPAQPEEVVFSKEEQIKDTKYLYDSLRKELLEKGLIGEDE</sequence>
<reference evidence="1" key="1">
    <citation type="submission" date="2020-10" db="EMBL/GenBank/DDBJ databases">
        <authorList>
            <person name="Gilroy R."/>
        </authorList>
    </citation>
    <scope>NUCLEOTIDE SEQUENCE</scope>
    <source>
        <strain evidence="1">2478</strain>
    </source>
</reference>
<proteinExistence type="predicted"/>
<accession>A0A9D9NLV3</accession>
<evidence type="ECO:0000313" key="1">
    <source>
        <dbReference type="EMBL" id="MBO8477858.1"/>
    </source>
</evidence>
<name>A0A9D9NLV3_9BACT</name>
<protein>
    <submittedName>
        <fullName evidence="1">Uncharacterized protein</fullName>
    </submittedName>
</protein>
<gene>
    <name evidence="1" type="ORF">IAB80_03050</name>
</gene>